<dbReference type="RefSeq" id="WP_168033705.1">
    <property type="nucleotide sequence ID" value="NZ_JAAVNE010000036.1"/>
</dbReference>
<accession>A0ABX1EB13</accession>
<dbReference type="InterPro" id="IPR042100">
    <property type="entry name" value="Bug_dom1"/>
</dbReference>
<evidence type="ECO:0000313" key="3">
    <source>
        <dbReference type="EMBL" id="NKC32997.1"/>
    </source>
</evidence>
<dbReference type="Proteomes" id="UP000787635">
    <property type="component" value="Unassembled WGS sequence"/>
</dbReference>
<dbReference type="Gene3D" id="3.40.190.10">
    <property type="entry name" value="Periplasmic binding protein-like II"/>
    <property type="match status" value="1"/>
</dbReference>
<dbReference type="CDD" id="cd07012">
    <property type="entry name" value="PBP2_Bug_TTT"/>
    <property type="match status" value="1"/>
</dbReference>
<dbReference type="Gene3D" id="3.40.190.150">
    <property type="entry name" value="Bordetella uptake gene, domain 1"/>
    <property type="match status" value="1"/>
</dbReference>
<name>A0ABX1EB13_9PROT</name>
<evidence type="ECO:0000256" key="1">
    <source>
        <dbReference type="ARBA" id="ARBA00006987"/>
    </source>
</evidence>
<evidence type="ECO:0000256" key="2">
    <source>
        <dbReference type="SAM" id="SignalP"/>
    </source>
</evidence>
<organism evidence="3 4">
    <name type="scientific">Falsiroseomonas selenitidurans</name>
    <dbReference type="NCBI Taxonomy" id="2716335"/>
    <lineage>
        <taxon>Bacteria</taxon>
        <taxon>Pseudomonadati</taxon>
        <taxon>Pseudomonadota</taxon>
        <taxon>Alphaproteobacteria</taxon>
        <taxon>Acetobacterales</taxon>
        <taxon>Roseomonadaceae</taxon>
        <taxon>Falsiroseomonas</taxon>
    </lineage>
</organism>
<evidence type="ECO:0000313" key="4">
    <source>
        <dbReference type="Proteomes" id="UP000787635"/>
    </source>
</evidence>
<keyword evidence="2" id="KW-0732">Signal</keyword>
<dbReference type="PANTHER" id="PTHR42928:SF5">
    <property type="entry name" value="BLR1237 PROTEIN"/>
    <property type="match status" value="1"/>
</dbReference>
<dbReference type="EMBL" id="JAAVNE010000036">
    <property type="protein sequence ID" value="NKC32997.1"/>
    <property type="molecule type" value="Genomic_DNA"/>
</dbReference>
<feature type="chain" id="PRO_5046443034" evidence="2">
    <location>
        <begin position="28"/>
        <end position="320"/>
    </location>
</feature>
<feature type="signal peptide" evidence="2">
    <location>
        <begin position="1"/>
        <end position="27"/>
    </location>
</feature>
<proteinExistence type="inferred from homology"/>
<gene>
    <name evidence="3" type="ORF">HEQ75_19180</name>
</gene>
<sequence length="320" mass="32948">MSVLRRHALALATLLAMPLATIGAALAQENYPTRPIQLVVPYPPGGNTDLMARALQPELSRALGQTVVIVNRGGAAGTIGDAAVARAAADGYTIGMSPNNPLTAQPHLQQLSYALDSFRFLCLVYDNPQVLVAGRGAPFQDFAGMIAHAKSGREALVYGSPGQGSTQHILMAALLKAAGVDGLHVPFTGAGPMATAALGGQIQAFVESPSIPTNNNLPMLAVFGRDRMAALPQVPTVAELGHPIEGSSAGGLVGPAGMPDAAAATLERACATAVASDSFRLAAERLNAVPRYLPGAAFQARFAAESTMNRTVLRELGLAQ</sequence>
<comment type="similarity">
    <text evidence="1">Belongs to the UPF0065 (bug) family.</text>
</comment>
<protein>
    <submittedName>
        <fullName evidence="3">Tripartite tricarboxylate transporter substrate binding protein</fullName>
    </submittedName>
</protein>
<dbReference type="PIRSF" id="PIRSF017082">
    <property type="entry name" value="YflP"/>
    <property type="match status" value="1"/>
</dbReference>
<dbReference type="InterPro" id="IPR005064">
    <property type="entry name" value="BUG"/>
</dbReference>
<dbReference type="SUPFAM" id="SSF53850">
    <property type="entry name" value="Periplasmic binding protein-like II"/>
    <property type="match status" value="1"/>
</dbReference>
<dbReference type="Pfam" id="PF03401">
    <property type="entry name" value="TctC"/>
    <property type="match status" value="1"/>
</dbReference>
<keyword evidence="4" id="KW-1185">Reference proteome</keyword>
<dbReference type="PANTHER" id="PTHR42928">
    <property type="entry name" value="TRICARBOXYLATE-BINDING PROTEIN"/>
    <property type="match status" value="1"/>
</dbReference>
<comment type="caution">
    <text evidence="3">The sequence shown here is derived from an EMBL/GenBank/DDBJ whole genome shotgun (WGS) entry which is preliminary data.</text>
</comment>
<reference evidence="3 4" key="1">
    <citation type="submission" date="2020-03" db="EMBL/GenBank/DDBJ databases">
        <title>Roseomonas selenitidurans sp. nov. isolated from urban soil.</title>
        <authorList>
            <person name="Liu H."/>
        </authorList>
    </citation>
    <scope>NUCLEOTIDE SEQUENCE [LARGE SCALE GENOMIC DNA]</scope>
    <source>
        <strain evidence="3 4">BU-1</strain>
    </source>
</reference>